<evidence type="ECO:0000256" key="2">
    <source>
        <dbReference type="ARBA" id="ARBA00022490"/>
    </source>
</evidence>
<dbReference type="PANTHER" id="PTHR19302:SF70">
    <property type="entry name" value="GAMMA-TUBULIN COMPLEX COMPONENT 6"/>
    <property type="match status" value="1"/>
</dbReference>
<evidence type="ECO:0000256" key="5">
    <source>
        <dbReference type="RuleBase" id="RU363050"/>
    </source>
</evidence>
<dbReference type="AlphaFoldDB" id="A0A183TPB8"/>
<accession>A0A183TPB8</accession>
<feature type="domain" description="Gamma tubulin complex component C-terminal" evidence="6">
    <location>
        <begin position="105"/>
        <end position="424"/>
    </location>
</feature>
<dbReference type="PANTHER" id="PTHR19302">
    <property type="entry name" value="GAMMA TUBULIN COMPLEX PROTEIN"/>
    <property type="match status" value="1"/>
</dbReference>
<keyword evidence="3 5" id="KW-0493">Microtubule</keyword>
<evidence type="ECO:0000259" key="6">
    <source>
        <dbReference type="Pfam" id="PF04130"/>
    </source>
</evidence>
<evidence type="ECO:0000313" key="7">
    <source>
        <dbReference type="WBParaSite" id="SSLN_0001900301-mRNA-1"/>
    </source>
</evidence>
<sequence length="466" mass="53303">LSVFVAAVSAALPNDELRKSTCLASVLLICLFLVPLESLDRASLSGYLKSLGMTPEDTQPNSQNDDFPEVPFFYILDKSLTKPLQVQARILDKCLVEHFLTNLGLLDYLTFVRQIFFLEHSEIASSLLRPLFRELSTPLDPDCLRSVFDPETLHETLSGISIRRPRGMSEDKLPFHLTRLRNLDPLEDELVLQVLENTAFIQIEPVFWCHYVNRTFVIFKKNMPQNFDNLFNGIFPDIKFARHEKQDQQLPFLDVLFKRNPNGELETMVYDSSMGQFSLDSVAIVYEAPWPLNICLHRHVLAKYNSIFCELARVKHAMWALEAVYRHLRTSCQNRAYAYSGIFQASLWRHEMEQVIRCVDAYFATQAVNGSWSTFLRRIGADEWFTPSPPSPDGVVSPPQQLTSVSTLDELCSTHEEYVDGVLNWYVGCLLLQLFVFSLCLTVDQTNSVVDCGFEVFFTVSHRGSD</sequence>
<keyword evidence="4 5" id="KW-0206">Cytoskeleton</keyword>
<dbReference type="GO" id="GO:0000930">
    <property type="term" value="C:gamma-tubulin complex"/>
    <property type="evidence" value="ECO:0007669"/>
    <property type="project" value="TreeGrafter"/>
</dbReference>
<evidence type="ECO:0000256" key="3">
    <source>
        <dbReference type="ARBA" id="ARBA00022701"/>
    </source>
</evidence>
<dbReference type="GO" id="GO:0031122">
    <property type="term" value="P:cytoplasmic microtubule organization"/>
    <property type="evidence" value="ECO:0007669"/>
    <property type="project" value="TreeGrafter"/>
</dbReference>
<name>A0A183TPB8_SCHSO</name>
<dbReference type="GO" id="GO:0043015">
    <property type="term" value="F:gamma-tubulin binding"/>
    <property type="evidence" value="ECO:0007669"/>
    <property type="project" value="InterPro"/>
</dbReference>
<dbReference type="Gene3D" id="1.20.120.1900">
    <property type="entry name" value="Gamma-tubulin complex, C-terminal domain"/>
    <property type="match status" value="1"/>
</dbReference>
<organism evidence="7">
    <name type="scientific">Schistocephalus solidus</name>
    <name type="common">Tapeworm</name>
    <dbReference type="NCBI Taxonomy" id="70667"/>
    <lineage>
        <taxon>Eukaryota</taxon>
        <taxon>Metazoa</taxon>
        <taxon>Spiralia</taxon>
        <taxon>Lophotrochozoa</taxon>
        <taxon>Platyhelminthes</taxon>
        <taxon>Cestoda</taxon>
        <taxon>Eucestoda</taxon>
        <taxon>Diphyllobothriidea</taxon>
        <taxon>Diphyllobothriidae</taxon>
        <taxon>Schistocephalus</taxon>
    </lineage>
</organism>
<evidence type="ECO:0000256" key="1">
    <source>
        <dbReference type="ARBA" id="ARBA00010337"/>
    </source>
</evidence>
<comment type="subcellular location">
    <subcellularLocation>
        <location evidence="5">Cytoplasm</location>
        <location evidence="5">Cytoskeleton</location>
        <location evidence="5">Microtubule organizing center</location>
    </subcellularLocation>
</comment>
<reference evidence="7" key="1">
    <citation type="submission" date="2016-06" db="UniProtKB">
        <authorList>
            <consortium name="WormBaseParasite"/>
        </authorList>
    </citation>
    <scope>IDENTIFICATION</scope>
</reference>
<dbReference type="GO" id="GO:0000922">
    <property type="term" value="C:spindle pole"/>
    <property type="evidence" value="ECO:0007669"/>
    <property type="project" value="InterPro"/>
</dbReference>
<dbReference type="InterPro" id="IPR042241">
    <property type="entry name" value="GCP_C_sf"/>
</dbReference>
<dbReference type="GO" id="GO:0051321">
    <property type="term" value="P:meiotic cell cycle"/>
    <property type="evidence" value="ECO:0007669"/>
    <property type="project" value="TreeGrafter"/>
</dbReference>
<keyword evidence="2 5" id="KW-0963">Cytoplasm</keyword>
<dbReference type="InterPro" id="IPR040457">
    <property type="entry name" value="GCP_C"/>
</dbReference>
<comment type="similarity">
    <text evidence="1 5">Belongs to the TUBGCP family.</text>
</comment>
<dbReference type="GO" id="GO:0005874">
    <property type="term" value="C:microtubule"/>
    <property type="evidence" value="ECO:0007669"/>
    <property type="project" value="UniProtKB-KW"/>
</dbReference>
<dbReference type="GO" id="GO:0051225">
    <property type="term" value="P:spindle assembly"/>
    <property type="evidence" value="ECO:0007669"/>
    <property type="project" value="TreeGrafter"/>
</dbReference>
<dbReference type="GO" id="GO:0000278">
    <property type="term" value="P:mitotic cell cycle"/>
    <property type="evidence" value="ECO:0007669"/>
    <property type="project" value="TreeGrafter"/>
</dbReference>
<dbReference type="GO" id="GO:0007020">
    <property type="term" value="P:microtubule nucleation"/>
    <property type="evidence" value="ECO:0007669"/>
    <property type="project" value="InterPro"/>
</dbReference>
<evidence type="ECO:0000256" key="4">
    <source>
        <dbReference type="ARBA" id="ARBA00023212"/>
    </source>
</evidence>
<protein>
    <recommendedName>
        <fullName evidence="5">Gamma-tubulin complex component</fullName>
    </recommendedName>
</protein>
<proteinExistence type="inferred from homology"/>
<dbReference type="Pfam" id="PF04130">
    <property type="entry name" value="GCP_C_terminal"/>
    <property type="match status" value="1"/>
</dbReference>
<dbReference type="GO" id="GO:0051011">
    <property type="term" value="F:microtubule minus-end binding"/>
    <property type="evidence" value="ECO:0007669"/>
    <property type="project" value="TreeGrafter"/>
</dbReference>
<dbReference type="WBParaSite" id="SSLN_0001900301-mRNA-1">
    <property type="protein sequence ID" value="SSLN_0001900301-mRNA-1"/>
    <property type="gene ID" value="SSLN_0001900301"/>
</dbReference>
<dbReference type="InterPro" id="IPR007259">
    <property type="entry name" value="GCP"/>
</dbReference>